<reference evidence="2 3" key="1">
    <citation type="submission" date="2023-07" db="EMBL/GenBank/DDBJ databases">
        <title>Comparative genomics of wheat-associated soil bacteria to identify genetic determinants of phenazine resistance.</title>
        <authorList>
            <person name="Mouncey N."/>
        </authorList>
    </citation>
    <scope>NUCLEOTIDE SEQUENCE [LARGE SCALE GENOMIC DNA]</scope>
    <source>
        <strain evidence="2 3">V2I4</strain>
    </source>
</reference>
<gene>
    <name evidence="2" type="ORF">QF035_005714</name>
</gene>
<evidence type="ECO:0000256" key="1">
    <source>
        <dbReference type="SAM" id="MobiDB-lite"/>
    </source>
</evidence>
<comment type="caution">
    <text evidence="2">The sequence shown here is derived from an EMBL/GenBank/DDBJ whole genome shotgun (WGS) entry which is preliminary data.</text>
</comment>
<protein>
    <submittedName>
        <fullName evidence="2">Uncharacterized protein</fullName>
    </submittedName>
</protein>
<dbReference type="EMBL" id="JAUSZI010000002">
    <property type="protein sequence ID" value="MDQ1028132.1"/>
    <property type="molecule type" value="Genomic_DNA"/>
</dbReference>
<dbReference type="Proteomes" id="UP001230328">
    <property type="component" value="Unassembled WGS sequence"/>
</dbReference>
<sequence length="56" mass="6018">MFATVNRDEDSEPLEFPESLPRPGDQPEAGPDAGPPKRTGTSAGSPTAEELTRFFL</sequence>
<organism evidence="2 3">
    <name type="scientific">Streptomyces umbrinus</name>
    <dbReference type="NCBI Taxonomy" id="67370"/>
    <lineage>
        <taxon>Bacteria</taxon>
        <taxon>Bacillati</taxon>
        <taxon>Actinomycetota</taxon>
        <taxon>Actinomycetes</taxon>
        <taxon>Kitasatosporales</taxon>
        <taxon>Streptomycetaceae</taxon>
        <taxon>Streptomyces</taxon>
        <taxon>Streptomyces phaeochromogenes group</taxon>
    </lineage>
</organism>
<evidence type="ECO:0000313" key="2">
    <source>
        <dbReference type="EMBL" id="MDQ1028132.1"/>
    </source>
</evidence>
<name>A0ABU0SXV6_9ACTN</name>
<proteinExistence type="predicted"/>
<evidence type="ECO:0000313" key="3">
    <source>
        <dbReference type="Proteomes" id="UP001230328"/>
    </source>
</evidence>
<accession>A0ABU0SXV6</accession>
<keyword evidence="3" id="KW-1185">Reference proteome</keyword>
<feature type="region of interest" description="Disordered" evidence="1">
    <location>
        <begin position="1"/>
        <end position="56"/>
    </location>
</feature>